<evidence type="ECO:0008006" key="3">
    <source>
        <dbReference type="Google" id="ProtNLM"/>
    </source>
</evidence>
<comment type="caution">
    <text evidence="1">The sequence shown here is derived from an EMBL/GenBank/DDBJ whole genome shotgun (WGS) entry which is preliminary data.</text>
</comment>
<gene>
    <name evidence="1" type="ORF">GCM10009741_75360</name>
</gene>
<reference evidence="1 2" key="1">
    <citation type="journal article" date="2019" name="Int. J. Syst. Evol. Microbiol.">
        <title>The Global Catalogue of Microorganisms (GCM) 10K type strain sequencing project: providing services to taxonomists for standard genome sequencing and annotation.</title>
        <authorList>
            <consortium name="The Broad Institute Genomics Platform"/>
            <consortium name="The Broad Institute Genome Sequencing Center for Infectious Disease"/>
            <person name="Wu L."/>
            <person name="Ma J."/>
        </authorList>
    </citation>
    <scope>NUCLEOTIDE SEQUENCE [LARGE SCALE GENOMIC DNA]</scope>
    <source>
        <strain evidence="1 2">JCM 14303</strain>
    </source>
</reference>
<organism evidence="1 2">
    <name type="scientific">Kribbella lupini</name>
    <dbReference type="NCBI Taxonomy" id="291602"/>
    <lineage>
        <taxon>Bacteria</taxon>
        <taxon>Bacillati</taxon>
        <taxon>Actinomycetota</taxon>
        <taxon>Actinomycetes</taxon>
        <taxon>Propionibacteriales</taxon>
        <taxon>Kribbellaceae</taxon>
        <taxon>Kribbella</taxon>
    </lineage>
</organism>
<name>A0ABN2CKR0_9ACTN</name>
<dbReference type="Proteomes" id="UP001500363">
    <property type="component" value="Unassembled WGS sequence"/>
</dbReference>
<accession>A0ABN2CKR0</accession>
<dbReference type="RefSeq" id="WP_344183014.1">
    <property type="nucleotide sequence ID" value="NZ_BAAANC010000005.1"/>
</dbReference>
<keyword evidence="2" id="KW-1185">Reference proteome</keyword>
<evidence type="ECO:0000313" key="1">
    <source>
        <dbReference type="EMBL" id="GAA1559270.1"/>
    </source>
</evidence>
<sequence length="104" mass="11563">MIKRFWLLGSDDDVATVGRRLAATLGVHLVERESSYLGGAYLGGSGSGLDEVIVQANFEDEEGYLAEMDFPNYRTLIHVTQELESRPLPKMVDIGVHVLRVEEL</sequence>
<evidence type="ECO:0000313" key="2">
    <source>
        <dbReference type="Proteomes" id="UP001500363"/>
    </source>
</evidence>
<dbReference type="EMBL" id="BAAANC010000005">
    <property type="protein sequence ID" value="GAA1559270.1"/>
    <property type="molecule type" value="Genomic_DNA"/>
</dbReference>
<proteinExistence type="predicted"/>
<protein>
    <recommendedName>
        <fullName evidence="3">Stress responsive alpha/beta barrel protein</fullName>
    </recommendedName>
</protein>